<dbReference type="GO" id="GO:0005694">
    <property type="term" value="C:chromosome"/>
    <property type="evidence" value="ECO:0007669"/>
    <property type="project" value="UniProtKB-ARBA"/>
</dbReference>
<dbReference type="SUPFAM" id="SSF57667">
    <property type="entry name" value="beta-beta-alpha zinc fingers"/>
    <property type="match status" value="1"/>
</dbReference>
<name>A0A3Q3FQ76_9LABR</name>
<dbReference type="InterPro" id="IPR036236">
    <property type="entry name" value="Znf_C2H2_sf"/>
</dbReference>
<dbReference type="InterPro" id="IPR013087">
    <property type="entry name" value="Znf_C2H2_type"/>
</dbReference>
<dbReference type="GeneTree" id="ENSGT01100000266641"/>
<evidence type="ECO:0000256" key="4">
    <source>
        <dbReference type="ARBA" id="ARBA00022737"/>
    </source>
</evidence>
<evidence type="ECO:0000256" key="8">
    <source>
        <dbReference type="ARBA" id="ARBA00023163"/>
    </source>
</evidence>
<dbReference type="STRING" id="56723.ENSLBEP00000022676"/>
<keyword evidence="5 10" id="KW-0863">Zinc-finger</keyword>
<keyword evidence="3" id="KW-0479">Metal-binding</keyword>
<evidence type="ECO:0000313" key="12">
    <source>
        <dbReference type="Ensembl" id="ENSLBEP00000022676.1"/>
    </source>
</evidence>
<evidence type="ECO:0000256" key="1">
    <source>
        <dbReference type="ARBA" id="ARBA00004123"/>
    </source>
</evidence>
<keyword evidence="9" id="KW-0539">Nucleus</keyword>
<dbReference type="FunFam" id="3.30.160.60:FF:000761">
    <property type="entry name" value="Zinc finger protein 449"/>
    <property type="match status" value="1"/>
</dbReference>
<dbReference type="GO" id="GO:0045893">
    <property type="term" value="P:positive regulation of DNA-templated transcription"/>
    <property type="evidence" value="ECO:0007669"/>
    <property type="project" value="UniProtKB-ARBA"/>
</dbReference>
<evidence type="ECO:0000259" key="11">
    <source>
        <dbReference type="PROSITE" id="PS50157"/>
    </source>
</evidence>
<protein>
    <recommendedName>
        <fullName evidence="11">C2H2-type domain-containing protein</fullName>
    </recommendedName>
</protein>
<feature type="domain" description="C2H2-type" evidence="11">
    <location>
        <begin position="27"/>
        <end position="54"/>
    </location>
</feature>
<dbReference type="SMART" id="SM00355">
    <property type="entry name" value="ZnF_C2H2"/>
    <property type="match status" value="2"/>
</dbReference>
<comment type="similarity">
    <text evidence="2">Belongs to the krueppel C2H2-type zinc-finger protein family.</text>
</comment>
<evidence type="ECO:0000313" key="13">
    <source>
        <dbReference type="Proteomes" id="UP000261660"/>
    </source>
</evidence>
<keyword evidence="13" id="KW-1185">Reference proteome</keyword>
<dbReference type="PANTHER" id="PTHR24388">
    <property type="entry name" value="ZINC FINGER PROTEIN"/>
    <property type="match status" value="1"/>
</dbReference>
<evidence type="ECO:0000256" key="3">
    <source>
        <dbReference type="ARBA" id="ARBA00022723"/>
    </source>
</evidence>
<dbReference type="GO" id="GO:0000978">
    <property type="term" value="F:RNA polymerase II cis-regulatory region sequence-specific DNA binding"/>
    <property type="evidence" value="ECO:0007669"/>
    <property type="project" value="TreeGrafter"/>
</dbReference>
<comment type="subcellular location">
    <subcellularLocation>
        <location evidence="1">Nucleus</location>
    </subcellularLocation>
</comment>
<reference evidence="12" key="1">
    <citation type="submission" date="2025-08" db="UniProtKB">
        <authorList>
            <consortium name="Ensembl"/>
        </authorList>
    </citation>
    <scope>IDENTIFICATION</scope>
</reference>
<dbReference type="Pfam" id="PF00096">
    <property type="entry name" value="zf-C2H2"/>
    <property type="match status" value="2"/>
</dbReference>
<evidence type="ECO:0000256" key="6">
    <source>
        <dbReference type="ARBA" id="ARBA00022833"/>
    </source>
</evidence>
<keyword evidence="7" id="KW-0805">Transcription regulation</keyword>
<dbReference type="GO" id="GO:0005634">
    <property type="term" value="C:nucleus"/>
    <property type="evidence" value="ECO:0007669"/>
    <property type="project" value="UniProtKB-SubCell"/>
</dbReference>
<dbReference type="InterPro" id="IPR050527">
    <property type="entry name" value="Snail/Krueppel_Znf"/>
</dbReference>
<evidence type="ECO:0000256" key="2">
    <source>
        <dbReference type="ARBA" id="ARBA00006991"/>
    </source>
</evidence>
<evidence type="ECO:0000256" key="9">
    <source>
        <dbReference type="ARBA" id="ARBA00023242"/>
    </source>
</evidence>
<keyword evidence="6" id="KW-0862">Zinc</keyword>
<dbReference type="AlphaFoldDB" id="A0A3Q3FQ76"/>
<dbReference type="Gene3D" id="3.30.160.60">
    <property type="entry name" value="Classic Zinc Finger"/>
    <property type="match status" value="2"/>
</dbReference>
<dbReference type="Proteomes" id="UP000261660">
    <property type="component" value="Unplaced"/>
</dbReference>
<feature type="domain" description="C2H2-type" evidence="11">
    <location>
        <begin position="55"/>
        <end position="79"/>
    </location>
</feature>
<dbReference type="InParanoid" id="A0A3Q3FQ76"/>
<accession>A0A3Q3FQ76</accession>
<keyword evidence="8" id="KW-0804">Transcription</keyword>
<organism evidence="12 13">
    <name type="scientific">Labrus bergylta</name>
    <name type="common">ballan wrasse</name>
    <dbReference type="NCBI Taxonomy" id="56723"/>
    <lineage>
        <taxon>Eukaryota</taxon>
        <taxon>Metazoa</taxon>
        <taxon>Chordata</taxon>
        <taxon>Craniata</taxon>
        <taxon>Vertebrata</taxon>
        <taxon>Euteleostomi</taxon>
        <taxon>Actinopterygii</taxon>
        <taxon>Neopterygii</taxon>
        <taxon>Teleostei</taxon>
        <taxon>Neoteleostei</taxon>
        <taxon>Acanthomorphata</taxon>
        <taxon>Eupercaria</taxon>
        <taxon>Labriformes</taxon>
        <taxon>Labridae</taxon>
        <taxon>Labrus</taxon>
    </lineage>
</organism>
<dbReference type="PROSITE" id="PS50157">
    <property type="entry name" value="ZINC_FINGER_C2H2_2"/>
    <property type="match status" value="2"/>
</dbReference>
<evidence type="ECO:0000256" key="10">
    <source>
        <dbReference type="PROSITE-ProRule" id="PRU00042"/>
    </source>
</evidence>
<sequence length="79" mass="9118">MMSEAHTPVLCARPLLPGWLNWHTDGYPCPECGKAFRINSELKKHMMVHTGERPYSCPMCGKKFTKGYNLKKHREKPCL</sequence>
<reference evidence="12" key="2">
    <citation type="submission" date="2025-09" db="UniProtKB">
        <authorList>
            <consortium name="Ensembl"/>
        </authorList>
    </citation>
    <scope>IDENTIFICATION</scope>
</reference>
<dbReference type="GO" id="GO:0008270">
    <property type="term" value="F:zinc ion binding"/>
    <property type="evidence" value="ECO:0007669"/>
    <property type="project" value="UniProtKB-KW"/>
</dbReference>
<evidence type="ECO:0000256" key="5">
    <source>
        <dbReference type="ARBA" id="ARBA00022771"/>
    </source>
</evidence>
<proteinExistence type="inferred from homology"/>
<dbReference type="GO" id="GO:0000981">
    <property type="term" value="F:DNA-binding transcription factor activity, RNA polymerase II-specific"/>
    <property type="evidence" value="ECO:0007669"/>
    <property type="project" value="TreeGrafter"/>
</dbReference>
<dbReference type="FunFam" id="3.30.160.60:FF:001732">
    <property type="entry name" value="Zgc:162936"/>
    <property type="match status" value="1"/>
</dbReference>
<keyword evidence="4" id="KW-0677">Repeat</keyword>
<dbReference type="PROSITE" id="PS00028">
    <property type="entry name" value="ZINC_FINGER_C2H2_1"/>
    <property type="match status" value="1"/>
</dbReference>
<dbReference type="Ensembl" id="ENSLBET00000023861.1">
    <property type="protein sequence ID" value="ENSLBEP00000022676.1"/>
    <property type="gene ID" value="ENSLBEG00000017385.1"/>
</dbReference>
<evidence type="ECO:0000256" key="7">
    <source>
        <dbReference type="ARBA" id="ARBA00023015"/>
    </source>
</evidence>
<dbReference type="PANTHER" id="PTHR24388:SF54">
    <property type="entry name" value="PROTEIN ESCARGOT"/>
    <property type="match status" value="1"/>
</dbReference>